<protein>
    <submittedName>
        <fullName evidence="1">Uncharacterized protein</fullName>
    </submittedName>
</protein>
<evidence type="ECO:0000313" key="2">
    <source>
        <dbReference type="Proteomes" id="UP000827976"/>
    </source>
</evidence>
<gene>
    <name evidence="1" type="ORF">IHE45_12G017100</name>
</gene>
<organism evidence="1 2">
    <name type="scientific">Dioscorea alata</name>
    <name type="common">Purple yam</name>
    <dbReference type="NCBI Taxonomy" id="55571"/>
    <lineage>
        <taxon>Eukaryota</taxon>
        <taxon>Viridiplantae</taxon>
        <taxon>Streptophyta</taxon>
        <taxon>Embryophyta</taxon>
        <taxon>Tracheophyta</taxon>
        <taxon>Spermatophyta</taxon>
        <taxon>Magnoliopsida</taxon>
        <taxon>Liliopsida</taxon>
        <taxon>Dioscoreales</taxon>
        <taxon>Dioscoreaceae</taxon>
        <taxon>Dioscorea</taxon>
    </lineage>
</organism>
<evidence type="ECO:0000313" key="1">
    <source>
        <dbReference type="EMBL" id="KAH7666763.1"/>
    </source>
</evidence>
<dbReference type="Proteomes" id="UP000827976">
    <property type="component" value="Chromosome 12"/>
</dbReference>
<reference evidence="2" key="1">
    <citation type="journal article" date="2022" name="Nat. Commun.">
        <title>Chromosome evolution and the genetic basis of agronomically important traits in greater yam.</title>
        <authorList>
            <person name="Bredeson J.V."/>
            <person name="Lyons J.B."/>
            <person name="Oniyinde I.O."/>
            <person name="Okereke N.R."/>
            <person name="Kolade O."/>
            <person name="Nnabue I."/>
            <person name="Nwadili C.O."/>
            <person name="Hribova E."/>
            <person name="Parker M."/>
            <person name="Nwogha J."/>
            <person name="Shu S."/>
            <person name="Carlson J."/>
            <person name="Kariba R."/>
            <person name="Muthemba S."/>
            <person name="Knop K."/>
            <person name="Barton G.J."/>
            <person name="Sherwood A.V."/>
            <person name="Lopez-Montes A."/>
            <person name="Asiedu R."/>
            <person name="Jamnadass R."/>
            <person name="Muchugi A."/>
            <person name="Goodstein D."/>
            <person name="Egesi C.N."/>
            <person name="Featherston J."/>
            <person name="Asfaw A."/>
            <person name="Simpson G.G."/>
            <person name="Dolezel J."/>
            <person name="Hendre P.S."/>
            <person name="Van Deynze A."/>
            <person name="Kumar P.L."/>
            <person name="Obidiegwu J.E."/>
            <person name="Bhattacharjee R."/>
            <person name="Rokhsar D.S."/>
        </authorList>
    </citation>
    <scope>NUCLEOTIDE SEQUENCE [LARGE SCALE GENOMIC DNA]</scope>
    <source>
        <strain evidence="2">cv. TDa95/00328</strain>
    </source>
</reference>
<name>A0ACB7V0I0_DIOAL</name>
<sequence length="157" mass="17335">MFSTKGKNPHALSTTIYYIYIYIKKRHKHYIPLTPTYATVIYLQKQHDKLYHTSCRGGINGRVCMSCSSSCSAISTSAMVSATSLSISNNSLKPAYLPSEKGPELEGPPSSMPFFFLILKSSSLVIFTSQPMNFNSSSYLCVSAGSKRSLTGLLLRR</sequence>
<comment type="caution">
    <text evidence="1">The sequence shown here is derived from an EMBL/GenBank/DDBJ whole genome shotgun (WGS) entry which is preliminary data.</text>
</comment>
<accession>A0ACB7V0I0</accession>
<keyword evidence="2" id="KW-1185">Reference proteome</keyword>
<dbReference type="EMBL" id="CM037022">
    <property type="protein sequence ID" value="KAH7666763.1"/>
    <property type="molecule type" value="Genomic_DNA"/>
</dbReference>
<proteinExistence type="predicted"/>